<accession>A0ABW7CAN4</accession>
<evidence type="ECO:0000256" key="3">
    <source>
        <dbReference type="ARBA" id="ARBA00023163"/>
    </source>
</evidence>
<gene>
    <name evidence="6" type="ORF">VPK24_09845</name>
</gene>
<organism evidence="6 7">
    <name type="scientific">Limnothrix redekei LRLZ20PSL1</name>
    <dbReference type="NCBI Taxonomy" id="3112953"/>
    <lineage>
        <taxon>Bacteria</taxon>
        <taxon>Bacillati</taxon>
        <taxon>Cyanobacteriota</taxon>
        <taxon>Cyanophyceae</taxon>
        <taxon>Pseudanabaenales</taxon>
        <taxon>Pseudanabaenaceae</taxon>
        <taxon>Limnothrix</taxon>
    </lineage>
</organism>
<dbReference type="InterPro" id="IPR050109">
    <property type="entry name" value="HTH-type_TetR-like_transc_reg"/>
</dbReference>
<dbReference type="RefSeq" id="WP_393012665.1">
    <property type="nucleotide sequence ID" value="NZ_JAZAQF010000059.1"/>
</dbReference>
<protein>
    <submittedName>
        <fullName evidence="6">Helix-turn-helix domain-containing protein</fullName>
    </submittedName>
</protein>
<keyword evidence="2 4" id="KW-0238">DNA-binding</keyword>
<dbReference type="Proteomes" id="UP001604335">
    <property type="component" value="Unassembled WGS sequence"/>
</dbReference>
<evidence type="ECO:0000259" key="5">
    <source>
        <dbReference type="PROSITE" id="PS50977"/>
    </source>
</evidence>
<dbReference type="PANTHER" id="PTHR30055">
    <property type="entry name" value="HTH-TYPE TRANSCRIPTIONAL REGULATOR RUTR"/>
    <property type="match status" value="1"/>
</dbReference>
<evidence type="ECO:0000256" key="2">
    <source>
        <dbReference type="ARBA" id="ARBA00023125"/>
    </source>
</evidence>
<evidence type="ECO:0000256" key="1">
    <source>
        <dbReference type="ARBA" id="ARBA00023015"/>
    </source>
</evidence>
<dbReference type="PROSITE" id="PS01081">
    <property type="entry name" value="HTH_TETR_1"/>
    <property type="match status" value="1"/>
</dbReference>
<dbReference type="InterPro" id="IPR009057">
    <property type="entry name" value="Homeodomain-like_sf"/>
</dbReference>
<dbReference type="Gene3D" id="1.10.357.10">
    <property type="entry name" value="Tetracycline Repressor, domain 2"/>
    <property type="match status" value="1"/>
</dbReference>
<feature type="DNA-binding region" description="H-T-H motif" evidence="4">
    <location>
        <begin position="31"/>
        <end position="50"/>
    </location>
</feature>
<keyword evidence="1" id="KW-0805">Transcription regulation</keyword>
<dbReference type="EMBL" id="JAZAQF010000059">
    <property type="protein sequence ID" value="MFG3817937.1"/>
    <property type="molecule type" value="Genomic_DNA"/>
</dbReference>
<name>A0ABW7CAN4_9CYAN</name>
<dbReference type="Pfam" id="PF00440">
    <property type="entry name" value="TetR_N"/>
    <property type="match status" value="1"/>
</dbReference>
<keyword evidence="7" id="KW-1185">Reference proteome</keyword>
<reference evidence="7" key="1">
    <citation type="journal article" date="2024" name="Algal Res.">
        <title>Biochemical, toxicological and genomic investigation of a high-biomass producing Limnothrix strain isolated from Italian shallow drinking water reservoir.</title>
        <authorList>
            <person name="Simonazzi M."/>
            <person name="Shishido T.K."/>
            <person name="Delbaje E."/>
            <person name="Wahlsten M."/>
            <person name="Fewer D.P."/>
            <person name="Sivonen K."/>
            <person name="Pezzolesi L."/>
            <person name="Pistocchi R."/>
        </authorList>
    </citation>
    <scope>NUCLEOTIDE SEQUENCE [LARGE SCALE GENOMIC DNA]</scope>
    <source>
        <strain evidence="7">LRLZ20PSL1</strain>
    </source>
</reference>
<comment type="caution">
    <text evidence="6">The sequence shown here is derived from an EMBL/GenBank/DDBJ whole genome shotgun (WGS) entry which is preliminary data.</text>
</comment>
<evidence type="ECO:0000313" key="7">
    <source>
        <dbReference type="Proteomes" id="UP001604335"/>
    </source>
</evidence>
<proteinExistence type="predicted"/>
<dbReference type="PROSITE" id="PS50977">
    <property type="entry name" value="HTH_TETR_2"/>
    <property type="match status" value="1"/>
</dbReference>
<dbReference type="InterPro" id="IPR023772">
    <property type="entry name" value="DNA-bd_HTH_TetR-type_CS"/>
</dbReference>
<dbReference type="PRINTS" id="PR00455">
    <property type="entry name" value="HTHTETR"/>
</dbReference>
<sequence>MPKIVDHESYRQELLSRCFALFAERGYHALTIREIAKGLGVSTGTLYHYFESKEDLFIQLMDYLSLEDTGEQVLSQLSHPLTLAERIVVVMDCVIDNEEYFRQQDLLIAEFCRHQGEVVRKNPLIQGAHDRYVQALADFLGIHDRPVLECFLAWVSGLLYRRMLLGEQLDLAEQAVLMSKMLAGYWEQTNRDCKVQEFQHAGSGG</sequence>
<feature type="domain" description="HTH tetR-type" evidence="5">
    <location>
        <begin position="8"/>
        <end position="68"/>
    </location>
</feature>
<keyword evidence="3" id="KW-0804">Transcription</keyword>
<dbReference type="InterPro" id="IPR001647">
    <property type="entry name" value="HTH_TetR"/>
</dbReference>
<evidence type="ECO:0000256" key="4">
    <source>
        <dbReference type="PROSITE-ProRule" id="PRU00335"/>
    </source>
</evidence>
<dbReference type="PANTHER" id="PTHR30055:SF234">
    <property type="entry name" value="HTH-TYPE TRANSCRIPTIONAL REGULATOR BETI"/>
    <property type="match status" value="1"/>
</dbReference>
<evidence type="ECO:0000313" key="6">
    <source>
        <dbReference type="EMBL" id="MFG3817937.1"/>
    </source>
</evidence>
<dbReference type="SUPFAM" id="SSF46689">
    <property type="entry name" value="Homeodomain-like"/>
    <property type="match status" value="1"/>
</dbReference>